<protein>
    <recommendedName>
        <fullName evidence="1">N-acetyltransferase domain-containing protein</fullName>
    </recommendedName>
</protein>
<dbReference type="Pfam" id="PF13508">
    <property type="entry name" value="Acetyltransf_7"/>
    <property type="match status" value="1"/>
</dbReference>
<feature type="domain" description="N-acetyltransferase" evidence="1">
    <location>
        <begin position="3"/>
        <end position="150"/>
    </location>
</feature>
<dbReference type="AlphaFoldDB" id="A0A917JER7"/>
<dbReference type="InterPro" id="IPR000182">
    <property type="entry name" value="GNAT_dom"/>
</dbReference>
<keyword evidence="3" id="KW-1185">Reference proteome</keyword>
<dbReference type="RefSeq" id="WP_188367280.1">
    <property type="nucleotide sequence ID" value="NZ_BMDT01000003.1"/>
</dbReference>
<reference evidence="2" key="1">
    <citation type="journal article" date="2014" name="Int. J. Syst. Evol. Microbiol.">
        <title>Complete genome sequence of Corynebacterium casei LMG S-19264T (=DSM 44701T), isolated from a smear-ripened cheese.</title>
        <authorList>
            <consortium name="US DOE Joint Genome Institute (JGI-PGF)"/>
            <person name="Walter F."/>
            <person name="Albersmeier A."/>
            <person name="Kalinowski J."/>
            <person name="Ruckert C."/>
        </authorList>
    </citation>
    <scope>NUCLEOTIDE SEQUENCE</scope>
    <source>
        <strain evidence="2">CCM 8433</strain>
    </source>
</reference>
<dbReference type="EMBL" id="BMDT01000003">
    <property type="protein sequence ID" value="GGI65446.1"/>
    <property type="molecule type" value="Genomic_DNA"/>
</dbReference>
<name>A0A917JER7_9ENTE</name>
<evidence type="ECO:0000313" key="2">
    <source>
        <dbReference type="EMBL" id="GGI65446.1"/>
    </source>
</evidence>
<dbReference type="CDD" id="cd04301">
    <property type="entry name" value="NAT_SF"/>
    <property type="match status" value="1"/>
</dbReference>
<dbReference type="InterPro" id="IPR016181">
    <property type="entry name" value="Acyl_CoA_acyltransferase"/>
</dbReference>
<dbReference type="PROSITE" id="PS51186">
    <property type="entry name" value="GNAT"/>
    <property type="match status" value="1"/>
</dbReference>
<dbReference type="Gene3D" id="3.40.630.30">
    <property type="match status" value="1"/>
</dbReference>
<evidence type="ECO:0000313" key="3">
    <source>
        <dbReference type="Proteomes" id="UP000622610"/>
    </source>
</evidence>
<organism evidence="2 3">
    <name type="scientific">Enterococcus alcedinis</name>
    <dbReference type="NCBI Taxonomy" id="1274384"/>
    <lineage>
        <taxon>Bacteria</taxon>
        <taxon>Bacillati</taxon>
        <taxon>Bacillota</taxon>
        <taxon>Bacilli</taxon>
        <taxon>Lactobacillales</taxon>
        <taxon>Enterococcaceae</taxon>
        <taxon>Enterococcus</taxon>
    </lineage>
</organism>
<reference evidence="2" key="2">
    <citation type="submission" date="2020-09" db="EMBL/GenBank/DDBJ databases">
        <authorList>
            <person name="Sun Q."/>
            <person name="Sedlacek I."/>
        </authorList>
    </citation>
    <scope>NUCLEOTIDE SEQUENCE</scope>
    <source>
        <strain evidence="2">CCM 8433</strain>
    </source>
</reference>
<sequence>MVLYFREIKSEDFSTCANILVAAYNGEPWNNTWTKKEALLRIESTMSGFNSIGYVIEKDNEIVSMCLGRIDYYYGNWSQFCIDEFNVMPSAQGSGIGKNLLLFVSNTLKNEKINRIFLMTGGEQAAKFYTKNGFVAANEGIALEYNLKND</sequence>
<dbReference type="Proteomes" id="UP000622610">
    <property type="component" value="Unassembled WGS sequence"/>
</dbReference>
<dbReference type="SUPFAM" id="SSF55729">
    <property type="entry name" value="Acyl-CoA N-acyltransferases (Nat)"/>
    <property type="match status" value="1"/>
</dbReference>
<evidence type="ECO:0000259" key="1">
    <source>
        <dbReference type="PROSITE" id="PS51186"/>
    </source>
</evidence>
<proteinExistence type="predicted"/>
<gene>
    <name evidence="2" type="ORF">GCM10011482_11000</name>
</gene>
<accession>A0A917JER7</accession>
<dbReference type="GO" id="GO:0016747">
    <property type="term" value="F:acyltransferase activity, transferring groups other than amino-acyl groups"/>
    <property type="evidence" value="ECO:0007669"/>
    <property type="project" value="InterPro"/>
</dbReference>
<comment type="caution">
    <text evidence="2">The sequence shown here is derived from an EMBL/GenBank/DDBJ whole genome shotgun (WGS) entry which is preliminary data.</text>
</comment>